<dbReference type="AlphaFoldDB" id="A0A1Q5TBV0"/>
<protein>
    <submittedName>
        <fullName evidence="1">Uncharacterized protein</fullName>
    </submittedName>
</protein>
<name>A0A1Q5TBV0_9GAMM</name>
<keyword evidence="2" id="KW-1185">Reference proteome</keyword>
<organism evidence="1 2">
    <name type="scientific">Xenorhabdus eapokensis</name>
    <dbReference type="NCBI Taxonomy" id="1873482"/>
    <lineage>
        <taxon>Bacteria</taxon>
        <taxon>Pseudomonadati</taxon>
        <taxon>Pseudomonadota</taxon>
        <taxon>Gammaproteobacteria</taxon>
        <taxon>Enterobacterales</taxon>
        <taxon>Morganellaceae</taxon>
        <taxon>Xenorhabdus</taxon>
    </lineage>
</organism>
<reference evidence="1 2" key="1">
    <citation type="submission" date="2016-09" db="EMBL/GenBank/DDBJ databases">
        <title>Xenorhabdus thuongxuanensis sp. nov. and Xenorhabdus eapokensis sp. nov., isolated from Steinernema species.</title>
        <authorList>
            <person name="Kaempfer P."/>
            <person name="Tobias N.J."/>
            <person name="Phan Ke L."/>
            <person name="Bode H.B."/>
            <person name="Glaeser S.P."/>
        </authorList>
    </citation>
    <scope>NUCLEOTIDE SEQUENCE [LARGE SCALE GENOMIC DNA]</scope>
    <source>
        <strain evidence="1 2">DL20</strain>
    </source>
</reference>
<evidence type="ECO:0000313" key="1">
    <source>
        <dbReference type="EMBL" id="OKO97705.1"/>
    </source>
</evidence>
<sequence>MGLDIHFFAGNKQNGNVDWDIEVGYFRKINSLWYWVK</sequence>
<dbReference type="Proteomes" id="UP000186268">
    <property type="component" value="Unassembled WGS sequence"/>
</dbReference>
<accession>A0A1Q5TBV0</accession>
<gene>
    <name evidence="1" type="ORF">Xedl_03915</name>
</gene>
<dbReference type="EMBL" id="MKGQ01000127">
    <property type="protein sequence ID" value="OKO97705.1"/>
    <property type="molecule type" value="Genomic_DNA"/>
</dbReference>
<proteinExistence type="predicted"/>
<comment type="caution">
    <text evidence="1">The sequence shown here is derived from an EMBL/GenBank/DDBJ whole genome shotgun (WGS) entry which is preliminary data.</text>
</comment>
<evidence type="ECO:0000313" key="2">
    <source>
        <dbReference type="Proteomes" id="UP000186268"/>
    </source>
</evidence>